<reference evidence="3 4" key="1">
    <citation type="submission" date="2017-11" db="EMBL/GenBank/DDBJ databases">
        <title>Draft genome sequence of Mitsuaria sp. HWN-4.</title>
        <authorList>
            <person name="Gundlapally S.R."/>
        </authorList>
    </citation>
    <scope>NUCLEOTIDE SEQUENCE [LARGE SCALE GENOMIC DNA]</scope>
    <source>
        <strain evidence="3 4">HWN-4</strain>
    </source>
</reference>
<dbReference type="InterPro" id="IPR000620">
    <property type="entry name" value="EamA_dom"/>
</dbReference>
<dbReference type="SUPFAM" id="SSF103481">
    <property type="entry name" value="Multidrug resistance efflux transporter EmrE"/>
    <property type="match status" value="2"/>
</dbReference>
<dbReference type="PANTHER" id="PTHR22911:SF106">
    <property type="entry name" value="INTEGRAL MEMBRANE PROTEIN"/>
    <property type="match status" value="1"/>
</dbReference>
<feature type="transmembrane region" description="Helical" evidence="1">
    <location>
        <begin position="59"/>
        <end position="80"/>
    </location>
</feature>
<dbReference type="RefSeq" id="WP_099861770.1">
    <property type="nucleotide sequence ID" value="NZ_PEOG01000026.1"/>
</dbReference>
<evidence type="ECO:0000313" key="4">
    <source>
        <dbReference type="Proteomes" id="UP000231501"/>
    </source>
</evidence>
<gene>
    <name evidence="3" type="ORF">CS062_11445</name>
</gene>
<dbReference type="Gene3D" id="1.10.3730.20">
    <property type="match status" value="2"/>
</dbReference>
<proteinExistence type="predicted"/>
<name>A0A2G9C9H0_9BURK</name>
<dbReference type="Proteomes" id="UP000231501">
    <property type="component" value="Unassembled WGS sequence"/>
</dbReference>
<feature type="transmembrane region" description="Helical" evidence="1">
    <location>
        <begin position="6"/>
        <end position="23"/>
    </location>
</feature>
<keyword evidence="1" id="KW-1133">Transmembrane helix</keyword>
<evidence type="ECO:0000259" key="2">
    <source>
        <dbReference type="Pfam" id="PF00892"/>
    </source>
</evidence>
<protein>
    <submittedName>
        <fullName evidence="3">EamA family transporter</fullName>
    </submittedName>
</protein>
<dbReference type="PANTHER" id="PTHR22911">
    <property type="entry name" value="ACYL-MALONYL CONDENSING ENZYME-RELATED"/>
    <property type="match status" value="1"/>
</dbReference>
<keyword evidence="4" id="KW-1185">Reference proteome</keyword>
<feature type="domain" description="EamA" evidence="2">
    <location>
        <begin position="159"/>
        <end position="293"/>
    </location>
</feature>
<organism evidence="3 4">
    <name type="scientific">Roseateles chitinivorans</name>
    <dbReference type="NCBI Taxonomy" id="2917965"/>
    <lineage>
        <taxon>Bacteria</taxon>
        <taxon>Pseudomonadati</taxon>
        <taxon>Pseudomonadota</taxon>
        <taxon>Betaproteobacteria</taxon>
        <taxon>Burkholderiales</taxon>
        <taxon>Sphaerotilaceae</taxon>
        <taxon>Roseateles</taxon>
    </lineage>
</organism>
<feature type="domain" description="EamA" evidence="2">
    <location>
        <begin position="5"/>
        <end position="135"/>
    </location>
</feature>
<dbReference type="AlphaFoldDB" id="A0A2G9C9H0"/>
<evidence type="ECO:0000313" key="3">
    <source>
        <dbReference type="EMBL" id="PIM53078.1"/>
    </source>
</evidence>
<dbReference type="Pfam" id="PF00892">
    <property type="entry name" value="EamA"/>
    <property type="match status" value="2"/>
</dbReference>
<feature type="transmembrane region" description="Helical" evidence="1">
    <location>
        <begin position="35"/>
        <end position="53"/>
    </location>
</feature>
<keyword evidence="1" id="KW-0472">Membrane</keyword>
<feature type="transmembrane region" description="Helical" evidence="1">
    <location>
        <begin position="159"/>
        <end position="177"/>
    </location>
</feature>
<dbReference type="EMBL" id="PEOG01000026">
    <property type="protein sequence ID" value="PIM53078.1"/>
    <property type="molecule type" value="Genomic_DNA"/>
</dbReference>
<evidence type="ECO:0000256" key="1">
    <source>
        <dbReference type="SAM" id="Phobius"/>
    </source>
</evidence>
<feature type="transmembrane region" description="Helical" evidence="1">
    <location>
        <begin position="278"/>
        <end position="296"/>
    </location>
</feature>
<dbReference type="InterPro" id="IPR037185">
    <property type="entry name" value="EmrE-like"/>
</dbReference>
<keyword evidence="1" id="KW-0812">Transmembrane</keyword>
<feature type="transmembrane region" description="Helical" evidence="1">
    <location>
        <begin position="225"/>
        <end position="243"/>
    </location>
</feature>
<dbReference type="GO" id="GO:0016020">
    <property type="term" value="C:membrane"/>
    <property type="evidence" value="ECO:0007669"/>
    <property type="project" value="InterPro"/>
</dbReference>
<dbReference type="OrthoDB" id="9783707at2"/>
<feature type="transmembrane region" description="Helical" evidence="1">
    <location>
        <begin position="92"/>
        <end position="113"/>
    </location>
</feature>
<sequence>MPASALALVVAAALIHALWNFAAKKAQGNHHFASMTAIGVSLLWLPVVFVVGLDDLPDWGWQAWTATIASAVVHLAYFNALLAGYRAADMTVVYPVARGSGPLLSSIVAVLLLGEHLGLGGALGLAGVVGGILLMAAGPAFFAQGAGSADPELHRKRKLGIAWGALTGATIAAYSVIDGYAVKVLALSPILYDYICNLLRVPVSLPAVLRDRAGFMPALRKQWKHALVVAIGSPAAYILVLYAMKLAPLSRVAPARELSMLFAALIGGQLLGEGERGWRIAGAALIALGVAALAMAR</sequence>
<accession>A0A2G9C9H0</accession>
<comment type="caution">
    <text evidence="3">The sequence shown here is derived from an EMBL/GenBank/DDBJ whole genome shotgun (WGS) entry which is preliminary data.</text>
</comment>
<feature type="transmembrane region" description="Helical" evidence="1">
    <location>
        <begin position="119"/>
        <end position="138"/>
    </location>
</feature>